<feature type="chain" id="PRO_5012240868" description="Outer membrane protein beta-barrel domain-containing protein" evidence="1">
    <location>
        <begin position="31"/>
        <end position="266"/>
    </location>
</feature>
<keyword evidence="1" id="KW-0732">Signal</keyword>
<evidence type="ECO:0000256" key="1">
    <source>
        <dbReference type="SAM" id="SignalP"/>
    </source>
</evidence>
<accession>A0A238K6A6</accession>
<evidence type="ECO:0000313" key="3">
    <source>
        <dbReference type="Proteomes" id="UP000220836"/>
    </source>
</evidence>
<evidence type="ECO:0008006" key="4">
    <source>
        <dbReference type="Google" id="ProtNLM"/>
    </source>
</evidence>
<dbReference type="Proteomes" id="UP000220836">
    <property type="component" value="Unassembled WGS sequence"/>
</dbReference>
<name>A0A238K6A6_9RHOB</name>
<proteinExistence type="predicted"/>
<gene>
    <name evidence="2" type="ORF">PEV8663_01290</name>
</gene>
<reference evidence="2 3" key="1">
    <citation type="submission" date="2017-05" db="EMBL/GenBank/DDBJ databases">
        <authorList>
            <person name="Song R."/>
            <person name="Chenine A.L."/>
            <person name="Ruprecht R.M."/>
        </authorList>
    </citation>
    <scope>NUCLEOTIDE SEQUENCE [LARGE SCALE GENOMIC DNA]</scope>
    <source>
        <strain evidence="2 3">CECT 8663</strain>
    </source>
</reference>
<sequence>MTKAVNTSRAKDSAPTILSLIGISFATSFAATDVQAQSLSDNGWSYTIAPYAFGAGLSGSVAANERLPTAEVDLSFAEILENLDMAGMILLNAQNGRWGITGDLQYIRLKSESKKLRPLYDTATVAVTNKIFSVYGEYKLTQSSQAELWGVFGARYWNVENDIGFSSGRLPKASANVENSWTDPVLGLRGRYNFDDRTYLTGWAYAGGFGVGSDSMADVFAAVGYQFTSTTAGVLGYRFVSVDRRDGDFIYDVEMDGLMAGLSFSF</sequence>
<protein>
    <recommendedName>
        <fullName evidence="4">Outer membrane protein beta-barrel domain-containing protein</fullName>
    </recommendedName>
</protein>
<keyword evidence="3" id="KW-1185">Reference proteome</keyword>
<dbReference type="OrthoDB" id="6555107at2"/>
<dbReference type="AlphaFoldDB" id="A0A238K6A6"/>
<evidence type="ECO:0000313" key="2">
    <source>
        <dbReference type="EMBL" id="SMX38428.1"/>
    </source>
</evidence>
<dbReference type="EMBL" id="FXYH01000004">
    <property type="protein sequence ID" value="SMX38428.1"/>
    <property type="molecule type" value="Genomic_DNA"/>
</dbReference>
<dbReference type="RefSeq" id="WP_110767852.1">
    <property type="nucleotide sequence ID" value="NZ_FXYH01000004.1"/>
</dbReference>
<feature type="signal peptide" evidence="1">
    <location>
        <begin position="1"/>
        <end position="30"/>
    </location>
</feature>
<organism evidence="2 3">
    <name type="scientific">Pelagimonas varians</name>
    <dbReference type="NCBI Taxonomy" id="696760"/>
    <lineage>
        <taxon>Bacteria</taxon>
        <taxon>Pseudomonadati</taxon>
        <taxon>Pseudomonadota</taxon>
        <taxon>Alphaproteobacteria</taxon>
        <taxon>Rhodobacterales</taxon>
        <taxon>Roseobacteraceae</taxon>
        <taxon>Pelagimonas</taxon>
    </lineage>
</organism>